<dbReference type="RefSeq" id="WP_327618916.1">
    <property type="nucleotide sequence ID" value="NZ_JAYWTM010000017.1"/>
</dbReference>
<protein>
    <recommendedName>
        <fullName evidence="5">PIN domain-containing protein</fullName>
    </recommendedName>
</protein>
<dbReference type="Proteomes" id="UP001309705">
    <property type="component" value="Unassembled WGS sequence"/>
</dbReference>
<proteinExistence type="predicted"/>
<evidence type="ECO:0000256" key="1">
    <source>
        <dbReference type="SAM" id="Coils"/>
    </source>
</evidence>
<comment type="caution">
    <text evidence="3">The sequence shown here is derived from an EMBL/GenBank/DDBJ whole genome shotgun (WGS) entry which is preliminary data.</text>
</comment>
<name>A0ABU6JTS3_9GAMM</name>
<sequence>MVAKPLPSELVSLIHYVELNQSGWWKKATGQIIKGFLCDEPEPVSLEYVHDKINKTLGLYIPDDNFKDQINDLLSRHSIIKINNRFSLSETELQLLSKNRLKAKQEEIDTEIFFKKTLNESGLDIDYDSAWFFLKEELIKSIHNIGANTYKFLRDGSLRRDHDWLRSFLSKYPEKNHISLKRCISELLSPSNQSTKNYILRLLNAHFFVEATQLSKATIDSLDKVNKQREIKIILDTNFVFSVLGLHDNPSNESAESLLELPGKIGGLTIRYYVLRRTLEEIESVLSYQLERLKNFKFSPNLSVAVRRTGSINGIIAKFFEECEKNKETLSPEAYFLPYTKGLSILLDSKNIKILEWPTLHYPTQQSVIDDLIRIEEHQKNKPISERKRYEAILHDIIFWNAIQDNRDKIASSPLNENCWGVTLDWSLIRFDQVKRKYNKSNLPVVLHPTNFLQLIQFWIPRGEKLESGIMDSMRLPLFFSEFNAEDEQITLEIITKLSTYNNIKDIDVDTLSHILADTALKDKIKEGDKSNENIISIIESKFSDLANEYKKELDEKEQKIAEYKEIIESVKIEEKTSKQDVKDKKRQDNEIIRLKRENRHLKKRRELDKLKTRSKIERWKYIAIVLFHTLIPLILTWIIWHYLTPWISIKFNLDKANNLLLLGFLATVLVFSSIQSMKLIIKKNSSYEQCVLNKVLKSGYVNFISPIIGFFLAFKEQVIDILKGIN</sequence>
<feature type="transmembrane region" description="Helical" evidence="2">
    <location>
        <begin position="656"/>
        <end position="675"/>
    </location>
</feature>
<keyword evidence="2" id="KW-0812">Transmembrane</keyword>
<dbReference type="EMBL" id="JAYWTM010000017">
    <property type="protein sequence ID" value="MEC5344047.1"/>
    <property type="molecule type" value="Genomic_DNA"/>
</dbReference>
<evidence type="ECO:0000313" key="3">
    <source>
        <dbReference type="EMBL" id="MEC5344047.1"/>
    </source>
</evidence>
<organism evidence="3 4">
    <name type="scientific">Brenneria populi</name>
    <dbReference type="NCBI Taxonomy" id="1505588"/>
    <lineage>
        <taxon>Bacteria</taxon>
        <taxon>Pseudomonadati</taxon>
        <taxon>Pseudomonadota</taxon>
        <taxon>Gammaproteobacteria</taxon>
        <taxon>Enterobacterales</taxon>
        <taxon>Pectobacteriaceae</taxon>
        <taxon>Brenneria</taxon>
    </lineage>
</organism>
<keyword evidence="1" id="KW-0175">Coiled coil</keyword>
<feature type="transmembrane region" description="Helical" evidence="2">
    <location>
        <begin position="622"/>
        <end position="644"/>
    </location>
</feature>
<gene>
    <name evidence="3" type="ORF">VSX58_15750</name>
</gene>
<evidence type="ECO:0008006" key="5">
    <source>
        <dbReference type="Google" id="ProtNLM"/>
    </source>
</evidence>
<feature type="transmembrane region" description="Helical" evidence="2">
    <location>
        <begin position="696"/>
        <end position="715"/>
    </location>
</feature>
<keyword evidence="2" id="KW-0472">Membrane</keyword>
<evidence type="ECO:0000256" key="2">
    <source>
        <dbReference type="SAM" id="Phobius"/>
    </source>
</evidence>
<feature type="coiled-coil region" evidence="1">
    <location>
        <begin position="540"/>
        <end position="605"/>
    </location>
</feature>
<accession>A0ABU6JTS3</accession>
<keyword evidence="4" id="KW-1185">Reference proteome</keyword>
<reference evidence="3 4" key="1">
    <citation type="journal article" date="2017" name="Int. J. Syst. Evol. Microbiol.">
        <title>Brenneria populi subsp. brevivirga subsp. nov. isolated from symptomatic bark of Populus x euramericana canker, and description of Brenneria populi subsp. populi subsp. nov.</title>
        <authorList>
            <person name="Zheng M.H."/>
            <person name="Piao C.G."/>
            <person name="Xue H."/>
            <person name="Guo M.W."/>
            <person name="Li Y."/>
        </authorList>
    </citation>
    <scope>NUCLEOTIDE SEQUENCE [LARGE SCALE GENOMIC DNA]</scope>
    <source>
        <strain evidence="3 4">D9-5</strain>
    </source>
</reference>
<keyword evidence="2" id="KW-1133">Transmembrane helix</keyword>
<evidence type="ECO:0000313" key="4">
    <source>
        <dbReference type="Proteomes" id="UP001309705"/>
    </source>
</evidence>